<dbReference type="EC" id="7.6.2.13" evidence="8"/>
<feature type="domain" description="ABC transporter" evidence="10">
    <location>
        <begin position="4"/>
        <end position="241"/>
    </location>
</feature>
<comment type="subunit">
    <text evidence="3">The complex is composed of two ATP-binding proteins (LsrA), two transmembrane proteins (LsrC and LsrD) and a solute-binding protein (LsrB).</text>
</comment>
<dbReference type="PANTHER" id="PTHR43790">
    <property type="entry name" value="CARBOHYDRATE TRANSPORT ATP-BINDING PROTEIN MG119-RELATED"/>
    <property type="match status" value="1"/>
</dbReference>
<proteinExistence type="inferred from homology"/>
<accession>A0A366XZC3</accession>
<dbReference type="Proteomes" id="UP000253314">
    <property type="component" value="Unassembled WGS sequence"/>
</dbReference>
<evidence type="ECO:0000259" key="10">
    <source>
        <dbReference type="PROSITE" id="PS50893"/>
    </source>
</evidence>
<dbReference type="GO" id="GO:0016887">
    <property type="term" value="F:ATP hydrolysis activity"/>
    <property type="evidence" value="ECO:0007669"/>
    <property type="project" value="InterPro"/>
</dbReference>
<evidence type="ECO:0000313" key="12">
    <source>
        <dbReference type="Proteomes" id="UP000253314"/>
    </source>
</evidence>
<evidence type="ECO:0000256" key="2">
    <source>
        <dbReference type="ARBA" id="ARBA00009404"/>
    </source>
</evidence>
<dbReference type="InterPro" id="IPR003593">
    <property type="entry name" value="AAA+_ATPase"/>
</dbReference>
<dbReference type="InterPro" id="IPR003439">
    <property type="entry name" value="ABC_transporter-like_ATP-bd"/>
</dbReference>
<evidence type="ECO:0000256" key="4">
    <source>
        <dbReference type="ARBA" id="ARBA00019459"/>
    </source>
</evidence>
<dbReference type="CDD" id="cd03216">
    <property type="entry name" value="ABC_Carb_Monos_I"/>
    <property type="match status" value="1"/>
</dbReference>
<dbReference type="GO" id="GO:0005524">
    <property type="term" value="F:ATP binding"/>
    <property type="evidence" value="ECO:0007669"/>
    <property type="project" value="UniProtKB-KW"/>
</dbReference>
<dbReference type="CDD" id="cd03215">
    <property type="entry name" value="ABC_Carb_Monos_II"/>
    <property type="match status" value="1"/>
</dbReference>
<evidence type="ECO:0000256" key="5">
    <source>
        <dbReference type="ARBA" id="ARBA00022741"/>
    </source>
</evidence>
<comment type="subcellular location">
    <subcellularLocation>
        <location evidence="1">Cell inner membrane</location>
        <topology evidence="1">Peripheral membrane protein</topology>
    </subcellularLocation>
</comment>
<name>A0A366XZC3_9BACI</name>
<dbReference type="RefSeq" id="WP_113806193.1">
    <property type="nucleotide sequence ID" value="NZ_QOCW01000010.1"/>
</dbReference>
<dbReference type="Pfam" id="PF00005">
    <property type="entry name" value="ABC_tran"/>
    <property type="match status" value="2"/>
</dbReference>
<reference evidence="11 12" key="1">
    <citation type="submission" date="2018-07" db="EMBL/GenBank/DDBJ databases">
        <title>Lottiidibacillus patelloidae gen. nov., sp. nov., isolated from the intestinal tract of a marine limpet and the reclassification of B. taeanensis BH030017T, B. algicola KMM 3737T and B. hwajinpoensis SW-72T as genus Lottiidibacillus.</title>
        <authorList>
            <person name="Liu R."/>
            <person name="Huang Z."/>
        </authorList>
    </citation>
    <scope>NUCLEOTIDE SEQUENCE [LARGE SCALE GENOMIC DNA]</scope>
    <source>
        <strain evidence="11 12">BH030017</strain>
    </source>
</reference>
<dbReference type="Gene3D" id="3.40.50.300">
    <property type="entry name" value="P-loop containing nucleotide triphosphate hydrolases"/>
    <property type="match status" value="2"/>
</dbReference>
<comment type="catalytic activity">
    <reaction evidence="9">
        <text>ATP + H2O + (2R,4S)-2-methyl-2,3,3,4-tetrahydroxytetrahydrofuran-[AI-2-binding protein]Side 1 = ADP + phosphate + (2R,4S)-2-methyl-2,3,3,4-tetrahydroxytetrahydrofuranSide 2 + [AI-2-binding protein]Side 1.</text>
        <dbReference type="EC" id="7.6.2.13"/>
    </reaction>
</comment>
<evidence type="ECO:0000256" key="7">
    <source>
        <dbReference type="ARBA" id="ARBA00023747"/>
    </source>
</evidence>
<evidence type="ECO:0000313" key="11">
    <source>
        <dbReference type="EMBL" id="RBW69503.1"/>
    </source>
</evidence>
<dbReference type="InterPro" id="IPR050107">
    <property type="entry name" value="ABC_carbohydrate_import_ATPase"/>
</dbReference>
<dbReference type="AlphaFoldDB" id="A0A366XZC3"/>
<comment type="caution">
    <text evidence="11">The sequence shown here is derived from an EMBL/GenBank/DDBJ whole genome shotgun (WGS) entry which is preliminary data.</text>
</comment>
<gene>
    <name evidence="11" type="ORF">DS031_11310</name>
</gene>
<protein>
    <recommendedName>
        <fullName evidence="4">Autoinducer 2 import ATP-binding protein LsrA</fullName>
        <ecNumber evidence="8">7.6.2.13</ecNumber>
    </recommendedName>
</protein>
<keyword evidence="6 11" id="KW-0067">ATP-binding</keyword>
<evidence type="ECO:0000256" key="8">
    <source>
        <dbReference type="ARBA" id="ARBA00023798"/>
    </source>
</evidence>
<sequence length="498" mass="54939">MNRLEMVDIEKSFSSVSVLKRVSFSVTPGEVHALLGVNGAGKSTLMKILAGDYEKDAGKILLSGVEININSPDDALKHGIGIVVQEVDTALIPSLSVAENVTLHLLKDGPAFISWKKRKQKARELLAQVHCDVDVNQLVSQCSLQEKQLILIARAVAQNVKYLILDEPTAPLSNKETKVLFEVIKKLKAADVGIIYISHRMPEIKEITDRLTIMRDGQVVEVAETKELTIEDIIQTMLGKTLTKTSDHRSYKTSEELLRIENLRVFKTKQQINLTVHKGEIIGIAGLVGAGKTETARALFGADPAVGTRILHNKAVNVSSPQQAVVAGISLVPEERRKEGVLVDFSVIENLALPSLANFSKWFVNINKQKEEVKIIEKLSVKTASPFTKVRHLSGGNQQKVAIGKWLNINSDLFIFDEPTKGIDIGAKEEVFALIRGLAEEKKGILYFSGEFDEILNIADRILVMYDGEIVKEFTRDEATYEKMMHAATGGVENGANR</sequence>
<organism evidence="11 12">
    <name type="scientific">Bacillus taeanensis</name>
    <dbReference type="NCBI Taxonomy" id="273032"/>
    <lineage>
        <taxon>Bacteria</taxon>
        <taxon>Bacillati</taxon>
        <taxon>Bacillota</taxon>
        <taxon>Bacilli</taxon>
        <taxon>Bacillales</taxon>
        <taxon>Bacillaceae</taxon>
        <taxon>Bacillus</taxon>
    </lineage>
</organism>
<comment type="similarity">
    <text evidence="2">Belongs to the ABC transporter superfamily. AI-2 autoinducer porter (TC 3.A.1.2.8) family.</text>
</comment>
<evidence type="ECO:0000256" key="3">
    <source>
        <dbReference type="ARBA" id="ARBA00011262"/>
    </source>
</evidence>
<keyword evidence="12" id="KW-1185">Reference proteome</keyword>
<evidence type="ECO:0000256" key="1">
    <source>
        <dbReference type="ARBA" id="ARBA00004417"/>
    </source>
</evidence>
<dbReference type="InterPro" id="IPR017871">
    <property type="entry name" value="ABC_transporter-like_CS"/>
</dbReference>
<feature type="domain" description="ABC transporter" evidence="10">
    <location>
        <begin position="252"/>
        <end position="492"/>
    </location>
</feature>
<evidence type="ECO:0000256" key="6">
    <source>
        <dbReference type="ARBA" id="ARBA00022840"/>
    </source>
</evidence>
<dbReference type="EMBL" id="QOCW01000010">
    <property type="protein sequence ID" value="RBW69503.1"/>
    <property type="molecule type" value="Genomic_DNA"/>
</dbReference>
<dbReference type="PROSITE" id="PS00211">
    <property type="entry name" value="ABC_TRANSPORTER_1"/>
    <property type="match status" value="1"/>
</dbReference>
<dbReference type="InterPro" id="IPR027417">
    <property type="entry name" value="P-loop_NTPase"/>
</dbReference>
<dbReference type="SMART" id="SM00382">
    <property type="entry name" value="AAA"/>
    <property type="match status" value="2"/>
</dbReference>
<dbReference type="PROSITE" id="PS50893">
    <property type="entry name" value="ABC_TRANSPORTER_2"/>
    <property type="match status" value="2"/>
</dbReference>
<evidence type="ECO:0000256" key="9">
    <source>
        <dbReference type="ARBA" id="ARBA00034076"/>
    </source>
</evidence>
<dbReference type="PANTHER" id="PTHR43790:SF2">
    <property type="entry name" value="AUTOINDUCER 2 IMPORT ATP-BINDING PROTEIN LSRA"/>
    <property type="match status" value="1"/>
</dbReference>
<keyword evidence="5" id="KW-0547">Nucleotide-binding</keyword>
<dbReference type="GO" id="GO:0005886">
    <property type="term" value="C:plasma membrane"/>
    <property type="evidence" value="ECO:0007669"/>
    <property type="project" value="UniProtKB-SubCell"/>
</dbReference>
<dbReference type="OrthoDB" id="9771863at2"/>
<dbReference type="SUPFAM" id="SSF52540">
    <property type="entry name" value="P-loop containing nucleoside triphosphate hydrolases"/>
    <property type="match status" value="2"/>
</dbReference>
<comment type="function">
    <text evidence="7">Part of the ABC transporter complex LsrABCD involved in autoinducer 2 (AI-2) import. Responsible for energy coupling to the transport system.</text>
</comment>